<dbReference type="OrthoDB" id="248923at2759"/>
<keyword evidence="1" id="KW-0808">Transferase</keyword>
<accession>A0A6A1UZF9</accession>
<reference evidence="5" key="3">
    <citation type="submission" date="2019-09" db="EMBL/GenBank/DDBJ databases">
        <authorList>
            <person name="Gao Z."/>
        </authorList>
    </citation>
    <scope>NUCLEOTIDE SEQUENCE</scope>
    <source>
        <tissue evidence="5">Leaves</tissue>
    </source>
</reference>
<comment type="caution">
    <text evidence="5">The sequence shown here is derived from an EMBL/GenBank/DDBJ whole genome shotgun (WGS) entry which is preliminary data.</text>
</comment>
<dbReference type="EMBL" id="RXIC02000025">
    <property type="protein sequence ID" value="KAB1205753.1"/>
    <property type="molecule type" value="Genomic_DNA"/>
</dbReference>
<proteinExistence type="predicted"/>
<protein>
    <submittedName>
        <fullName evidence="5">Serine/threonine-protein kinase Nek4</fullName>
    </submittedName>
</protein>
<keyword evidence="7" id="KW-1185">Reference proteome</keyword>
<dbReference type="GO" id="GO:0005524">
    <property type="term" value="F:ATP binding"/>
    <property type="evidence" value="ECO:0007669"/>
    <property type="project" value="UniProtKB-KW"/>
</dbReference>
<evidence type="ECO:0000256" key="4">
    <source>
        <dbReference type="ARBA" id="ARBA00022840"/>
    </source>
</evidence>
<reference evidence="5 7" key="2">
    <citation type="journal article" date="2019" name="Plant Biotechnol. J.">
        <title>The red bayberry genome and genetic basis of sex determination.</title>
        <authorList>
            <person name="Jia H.M."/>
            <person name="Jia H.J."/>
            <person name="Cai Q.L."/>
            <person name="Wang Y."/>
            <person name="Zhao H.B."/>
            <person name="Yang W.F."/>
            <person name="Wang G.Y."/>
            <person name="Li Y.H."/>
            <person name="Zhan D.L."/>
            <person name="Shen Y.T."/>
            <person name="Niu Q.F."/>
            <person name="Chang L."/>
            <person name="Qiu J."/>
            <person name="Zhao L."/>
            <person name="Xie H.B."/>
            <person name="Fu W.Y."/>
            <person name="Jin J."/>
            <person name="Li X.W."/>
            <person name="Jiao Y."/>
            <person name="Zhou C.C."/>
            <person name="Tu T."/>
            <person name="Chai C.Y."/>
            <person name="Gao J.L."/>
            <person name="Fan L.J."/>
            <person name="van de Weg E."/>
            <person name="Wang J.Y."/>
            <person name="Gao Z.S."/>
        </authorList>
    </citation>
    <scope>NUCLEOTIDE SEQUENCE [LARGE SCALE GENOMIC DNA]</scope>
    <source>
        <tissue evidence="5">Leaves</tissue>
    </source>
</reference>
<evidence type="ECO:0000256" key="1">
    <source>
        <dbReference type="ARBA" id="ARBA00022679"/>
    </source>
</evidence>
<evidence type="ECO:0000313" key="7">
    <source>
        <dbReference type="Proteomes" id="UP000516437"/>
    </source>
</evidence>
<sequence length="85" mass="9814">MELISKVRNPFIIEYKDSWVEKKLCKWLVQLLMVLDYLHANHILHRDVNVVETPSYMCPDLLADTPYGSKSDMCSLGDAVLVMKT</sequence>
<dbReference type="InterPro" id="IPR011009">
    <property type="entry name" value="Kinase-like_dom_sf"/>
</dbReference>
<dbReference type="EMBL" id="RXIC02000023">
    <property type="protein sequence ID" value="KAB1211907.1"/>
    <property type="molecule type" value="Genomic_DNA"/>
</dbReference>
<keyword evidence="4" id="KW-0067">ATP-binding</keyword>
<dbReference type="Proteomes" id="UP000516437">
    <property type="component" value="Chromosome 7"/>
</dbReference>
<name>A0A6A1UZF9_9ROSI</name>
<dbReference type="PANTHER" id="PTHR43671">
    <property type="entry name" value="SERINE/THREONINE-PROTEIN KINASE NEK"/>
    <property type="match status" value="1"/>
</dbReference>
<organism evidence="5 7">
    <name type="scientific">Morella rubra</name>
    <name type="common">Chinese bayberry</name>
    <dbReference type="NCBI Taxonomy" id="262757"/>
    <lineage>
        <taxon>Eukaryota</taxon>
        <taxon>Viridiplantae</taxon>
        <taxon>Streptophyta</taxon>
        <taxon>Embryophyta</taxon>
        <taxon>Tracheophyta</taxon>
        <taxon>Spermatophyta</taxon>
        <taxon>Magnoliopsida</taxon>
        <taxon>eudicotyledons</taxon>
        <taxon>Gunneridae</taxon>
        <taxon>Pentapetalae</taxon>
        <taxon>rosids</taxon>
        <taxon>fabids</taxon>
        <taxon>Fagales</taxon>
        <taxon>Myricaceae</taxon>
        <taxon>Morella</taxon>
    </lineage>
</organism>
<dbReference type="Proteomes" id="UP000516437">
    <property type="component" value="Chromosome 5"/>
</dbReference>
<keyword evidence="3 5" id="KW-0418">Kinase</keyword>
<dbReference type="SUPFAM" id="SSF56112">
    <property type="entry name" value="Protein kinase-like (PK-like)"/>
    <property type="match status" value="1"/>
</dbReference>
<evidence type="ECO:0000256" key="2">
    <source>
        <dbReference type="ARBA" id="ARBA00022741"/>
    </source>
</evidence>
<dbReference type="AlphaFoldDB" id="A0A6A1UZF9"/>
<evidence type="ECO:0000313" key="5">
    <source>
        <dbReference type="EMBL" id="KAB1205753.1"/>
    </source>
</evidence>
<dbReference type="Gene3D" id="1.10.510.10">
    <property type="entry name" value="Transferase(Phosphotransferase) domain 1"/>
    <property type="match status" value="1"/>
</dbReference>
<dbReference type="PANTHER" id="PTHR43671:SF66">
    <property type="entry name" value="SERINE_THREONINE-PROTEIN KINASE NEK2"/>
    <property type="match status" value="1"/>
</dbReference>
<reference evidence="5" key="1">
    <citation type="submission" date="2018-07" db="EMBL/GenBank/DDBJ databases">
        <authorList>
            <person name="Gao Z.-S."/>
            <person name="Jia H.-M."/>
            <person name="Jia H.-J."/>
            <person name="Cai Q.-L."/>
            <person name="Wang Y."/>
            <person name="Zhao H.-B."/>
        </authorList>
    </citation>
    <scope>NUCLEOTIDE SEQUENCE</scope>
    <source>
        <tissue evidence="5">Leaves</tissue>
    </source>
</reference>
<evidence type="ECO:0000256" key="3">
    <source>
        <dbReference type="ARBA" id="ARBA00022777"/>
    </source>
</evidence>
<dbReference type="InterPro" id="IPR050660">
    <property type="entry name" value="NEK_Ser/Thr_kinase"/>
</dbReference>
<evidence type="ECO:0000313" key="6">
    <source>
        <dbReference type="EMBL" id="KAB1211907.1"/>
    </source>
</evidence>
<dbReference type="GO" id="GO:0004674">
    <property type="term" value="F:protein serine/threonine kinase activity"/>
    <property type="evidence" value="ECO:0007669"/>
    <property type="project" value="TreeGrafter"/>
</dbReference>
<gene>
    <name evidence="6" type="ORF">CJ030_MR5G000968</name>
    <name evidence="5" type="ORF">CJ030_MR7G028062</name>
</gene>
<keyword evidence="2" id="KW-0547">Nucleotide-binding</keyword>